<dbReference type="AlphaFoldDB" id="A0A5C3MLE5"/>
<feature type="transmembrane region" description="Helical" evidence="7">
    <location>
        <begin position="280"/>
        <end position="300"/>
    </location>
</feature>
<evidence type="ECO:0000313" key="8">
    <source>
        <dbReference type="EMBL" id="TFK45553.1"/>
    </source>
</evidence>
<reference evidence="8 9" key="1">
    <citation type="journal article" date="2019" name="Nat. Ecol. Evol.">
        <title>Megaphylogeny resolves global patterns of mushroom evolution.</title>
        <authorList>
            <person name="Varga T."/>
            <person name="Krizsan K."/>
            <person name="Foldi C."/>
            <person name="Dima B."/>
            <person name="Sanchez-Garcia M."/>
            <person name="Sanchez-Ramirez S."/>
            <person name="Szollosi G.J."/>
            <person name="Szarkandi J.G."/>
            <person name="Papp V."/>
            <person name="Albert L."/>
            <person name="Andreopoulos W."/>
            <person name="Angelini C."/>
            <person name="Antonin V."/>
            <person name="Barry K.W."/>
            <person name="Bougher N.L."/>
            <person name="Buchanan P."/>
            <person name="Buyck B."/>
            <person name="Bense V."/>
            <person name="Catcheside P."/>
            <person name="Chovatia M."/>
            <person name="Cooper J."/>
            <person name="Damon W."/>
            <person name="Desjardin D."/>
            <person name="Finy P."/>
            <person name="Geml J."/>
            <person name="Haridas S."/>
            <person name="Hughes K."/>
            <person name="Justo A."/>
            <person name="Karasinski D."/>
            <person name="Kautmanova I."/>
            <person name="Kiss B."/>
            <person name="Kocsube S."/>
            <person name="Kotiranta H."/>
            <person name="LaButti K.M."/>
            <person name="Lechner B.E."/>
            <person name="Liimatainen K."/>
            <person name="Lipzen A."/>
            <person name="Lukacs Z."/>
            <person name="Mihaltcheva S."/>
            <person name="Morgado L.N."/>
            <person name="Niskanen T."/>
            <person name="Noordeloos M.E."/>
            <person name="Ohm R.A."/>
            <person name="Ortiz-Santana B."/>
            <person name="Ovrebo C."/>
            <person name="Racz N."/>
            <person name="Riley R."/>
            <person name="Savchenko A."/>
            <person name="Shiryaev A."/>
            <person name="Soop K."/>
            <person name="Spirin V."/>
            <person name="Szebenyi C."/>
            <person name="Tomsovsky M."/>
            <person name="Tulloss R.E."/>
            <person name="Uehling J."/>
            <person name="Grigoriev I.V."/>
            <person name="Vagvolgyi C."/>
            <person name="Papp T."/>
            <person name="Martin F.M."/>
            <person name="Miettinen O."/>
            <person name="Hibbett D.S."/>
            <person name="Nagy L.G."/>
        </authorList>
    </citation>
    <scope>NUCLEOTIDE SEQUENCE [LARGE SCALE GENOMIC DNA]</scope>
    <source>
        <strain evidence="8 9">OMC1185</strain>
    </source>
</reference>
<protein>
    <recommendedName>
        <fullName evidence="7">Post-GPI attachment to proteins factor 3</fullName>
    </recommendedName>
</protein>
<proteinExistence type="inferred from homology"/>
<evidence type="ECO:0000256" key="4">
    <source>
        <dbReference type="ARBA" id="ARBA00022729"/>
    </source>
</evidence>
<dbReference type="GO" id="GO:0006506">
    <property type="term" value="P:GPI anchor biosynthetic process"/>
    <property type="evidence" value="ECO:0007669"/>
    <property type="project" value="UniProtKB-KW"/>
</dbReference>
<evidence type="ECO:0000256" key="5">
    <source>
        <dbReference type="ARBA" id="ARBA00022989"/>
    </source>
</evidence>
<comment type="function">
    <text evidence="7">Involved in the lipid remodeling steps of GPI-anchor maturation.</text>
</comment>
<evidence type="ECO:0000256" key="6">
    <source>
        <dbReference type="ARBA" id="ARBA00023136"/>
    </source>
</evidence>
<evidence type="ECO:0000256" key="7">
    <source>
        <dbReference type="RuleBase" id="RU365066"/>
    </source>
</evidence>
<dbReference type="Pfam" id="PF04080">
    <property type="entry name" value="Per1"/>
    <property type="match status" value="1"/>
</dbReference>
<dbReference type="InterPro" id="IPR007217">
    <property type="entry name" value="Per1-like"/>
</dbReference>
<dbReference type="OrthoDB" id="419770at2759"/>
<comment type="subcellular location">
    <subcellularLocation>
        <location evidence="1">Endomembrane system</location>
        <topology evidence="1">Multi-pass membrane protein</topology>
    </subcellularLocation>
    <subcellularLocation>
        <location evidence="7">Endoplasmic reticulum membrane</location>
        <topology evidence="7">Multi-pass membrane protein</topology>
    </subcellularLocation>
</comment>
<accession>A0A5C3MLE5</accession>
<feature type="transmembrane region" description="Helical" evidence="7">
    <location>
        <begin position="212"/>
        <end position="230"/>
    </location>
</feature>
<dbReference type="GO" id="GO:0005789">
    <property type="term" value="C:endoplasmic reticulum membrane"/>
    <property type="evidence" value="ECO:0007669"/>
    <property type="project" value="UniProtKB-SubCell"/>
</dbReference>
<keyword evidence="7" id="KW-0256">Endoplasmic reticulum</keyword>
<feature type="chain" id="PRO_5023158708" description="Post-GPI attachment to proteins factor 3" evidence="7">
    <location>
        <begin position="23"/>
        <end position="348"/>
    </location>
</feature>
<dbReference type="GO" id="GO:0016788">
    <property type="term" value="F:hydrolase activity, acting on ester bonds"/>
    <property type="evidence" value="ECO:0007669"/>
    <property type="project" value="TreeGrafter"/>
</dbReference>
<feature type="transmembrane region" description="Helical" evidence="7">
    <location>
        <begin position="93"/>
        <end position="114"/>
    </location>
</feature>
<dbReference type="PANTHER" id="PTHR13148:SF0">
    <property type="entry name" value="POST-GPI ATTACHMENT TO PROTEINS FACTOR 3"/>
    <property type="match status" value="1"/>
</dbReference>
<feature type="transmembrane region" description="Helical" evidence="7">
    <location>
        <begin position="166"/>
        <end position="185"/>
    </location>
</feature>
<organism evidence="8 9">
    <name type="scientific">Heliocybe sulcata</name>
    <dbReference type="NCBI Taxonomy" id="5364"/>
    <lineage>
        <taxon>Eukaryota</taxon>
        <taxon>Fungi</taxon>
        <taxon>Dikarya</taxon>
        <taxon>Basidiomycota</taxon>
        <taxon>Agaricomycotina</taxon>
        <taxon>Agaricomycetes</taxon>
        <taxon>Gloeophyllales</taxon>
        <taxon>Gloeophyllaceae</taxon>
        <taxon>Heliocybe</taxon>
    </lineage>
</organism>
<keyword evidence="3 7" id="KW-0812">Transmembrane</keyword>
<keyword evidence="2 7" id="KW-0337">GPI-anchor biosynthesis</keyword>
<comment type="caution">
    <text evidence="7">Lacks conserved residue(s) required for the propagation of feature annotation.</text>
</comment>
<comment type="similarity">
    <text evidence="7">Belongs to the PGAP3 family.</text>
</comment>
<feature type="transmembrane region" description="Helical" evidence="7">
    <location>
        <begin position="236"/>
        <end position="259"/>
    </location>
</feature>
<evidence type="ECO:0000256" key="3">
    <source>
        <dbReference type="ARBA" id="ARBA00022692"/>
    </source>
</evidence>
<dbReference type="PANTHER" id="PTHR13148">
    <property type="entry name" value="PER1-RELATED"/>
    <property type="match status" value="1"/>
</dbReference>
<feature type="signal peptide" evidence="7">
    <location>
        <begin position="1"/>
        <end position="22"/>
    </location>
</feature>
<evidence type="ECO:0000313" key="9">
    <source>
        <dbReference type="Proteomes" id="UP000305948"/>
    </source>
</evidence>
<evidence type="ECO:0000256" key="2">
    <source>
        <dbReference type="ARBA" id="ARBA00022502"/>
    </source>
</evidence>
<gene>
    <name evidence="8" type="ORF">OE88DRAFT_1120883</name>
</gene>
<keyword evidence="9" id="KW-1185">Reference proteome</keyword>
<keyword evidence="6 7" id="KW-0472">Membrane</keyword>
<dbReference type="STRING" id="5364.A0A5C3MLE5"/>
<dbReference type="Proteomes" id="UP000305948">
    <property type="component" value="Unassembled WGS sequence"/>
</dbReference>
<feature type="transmembrane region" description="Helical" evidence="7">
    <location>
        <begin position="135"/>
        <end position="154"/>
    </location>
</feature>
<keyword evidence="4 7" id="KW-0732">Signal</keyword>
<evidence type="ECO:0000256" key="1">
    <source>
        <dbReference type="ARBA" id="ARBA00004127"/>
    </source>
</evidence>
<sequence>MRTTHCLVAVALLTLCFSPGWASSGDRSQEFQACVSLCNSGFCAATSYHASLLSRITRWTCVDDCKYACMHQITGRDISSKVSLHQYYGKWPFWRFAGMQEPASVLFSLLNLWAHWRGASRIRRKVPEDHPMKRYYLVWTVVSMNAWIWSSVFHTRDLLTTEKLDYFSAALAILYAIYYTVIRFFHIYPVKRTNRLVLTTARSPNHSTTYKLWSILCVAIYVLHVGYLLSLPRFDYTYNMIFNLTLGILHNILWLLYSLPSWIPIVKRFPLRPRSYRPSYAGKAAVFVLLTTLATALELFDFFPWWRVIDAHSLWHLSTVPITAFWYDFLIKDALDDGWRGVMTPKSD</sequence>
<keyword evidence="5 7" id="KW-1133">Transmembrane helix</keyword>
<dbReference type="EMBL" id="ML213541">
    <property type="protein sequence ID" value="TFK45553.1"/>
    <property type="molecule type" value="Genomic_DNA"/>
</dbReference>
<name>A0A5C3MLE5_9AGAM</name>